<keyword evidence="3" id="KW-0813">Transport</keyword>
<dbReference type="FunFam" id="3.40.190.10:FF:000050">
    <property type="entry name" value="Sulfonate ABC transporter substrate-binding protein"/>
    <property type="match status" value="1"/>
</dbReference>
<dbReference type="Proteomes" id="UP000318943">
    <property type="component" value="Unassembled WGS sequence"/>
</dbReference>
<dbReference type="InterPro" id="IPR001638">
    <property type="entry name" value="Solute-binding_3/MltF_N"/>
</dbReference>
<feature type="chain" id="PRO_5041995661" description="Putative aliphatic sulfonates-binding protein" evidence="7">
    <location>
        <begin position="36"/>
        <end position="331"/>
    </location>
</feature>
<organism evidence="10 12">
    <name type="scientific">Cupriavidus campinensis</name>
    <dbReference type="NCBI Taxonomy" id="151783"/>
    <lineage>
        <taxon>Bacteria</taxon>
        <taxon>Pseudomonadati</taxon>
        <taxon>Pseudomonadota</taxon>
        <taxon>Betaproteobacteria</taxon>
        <taxon>Burkholderiales</taxon>
        <taxon>Burkholderiaceae</taxon>
        <taxon>Cupriavidus</taxon>
    </lineage>
</organism>
<evidence type="ECO:0000256" key="1">
    <source>
        <dbReference type="ARBA" id="ARBA00004418"/>
    </source>
</evidence>
<gene>
    <name evidence="9" type="ORF">FGG12_06680</name>
    <name evidence="10" type="ORF">M5D45_21170</name>
</gene>
<evidence type="ECO:0000259" key="8">
    <source>
        <dbReference type="SMART" id="SM00062"/>
    </source>
</evidence>
<reference evidence="10" key="2">
    <citation type="journal article" date="2022" name="Microbiol. Resour. Announc.">
        <title>Genome Sequence of Cupriavidus campinensis Strain G5, a Member of a Bacterial Consortium Capable of Polyethylene Degradation.</title>
        <authorList>
            <person name="Schneider B."/>
            <person name="Pfeiffer F."/>
            <person name="Dyall-Smith M."/>
            <person name="Kunte H.J."/>
        </authorList>
    </citation>
    <scope>NUCLEOTIDE SEQUENCE</scope>
    <source>
        <strain evidence="10">G5</strain>
    </source>
</reference>
<comment type="subcellular location">
    <subcellularLocation>
        <location evidence="1">Periplasm</location>
    </subcellularLocation>
</comment>
<dbReference type="PANTHER" id="PTHR30024">
    <property type="entry name" value="ALIPHATIC SULFONATES-BINDING PROTEIN-RELATED"/>
    <property type="match status" value="1"/>
</dbReference>
<feature type="domain" description="Solute-binding protein family 3/N-terminal" evidence="8">
    <location>
        <begin position="44"/>
        <end position="266"/>
    </location>
</feature>
<dbReference type="PANTHER" id="PTHR30024:SF42">
    <property type="entry name" value="ALIPHATIC SULFONATES-BINDING PROTEIN-RELATED"/>
    <property type="match status" value="1"/>
</dbReference>
<evidence type="ECO:0000256" key="3">
    <source>
        <dbReference type="ARBA" id="ARBA00022448"/>
    </source>
</evidence>
<evidence type="ECO:0000256" key="6">
    <source>
        <dbReference type="ARBA" id="ARBA00070228"/>
    </source>
</evidence>
<sequence length="331" mass="35749">MSHESDATRGPTRRRLVLAGLGSAALPLLSPLSHAANVAEGPETLRIGYQKSSTLMIWLKSRETLEKALAPLKVSVQWHEFTSGLPLLESLNVNNLDLTADVADAVPPFALAAGAQLTYYAIETPSPTAQAIVVRQDSPIRTVAQLKGQRVAFAKGAGAHYLLVEALAEAGLSVRDIEPAYLTPADARAAFERGSVAAWVIWDPFLAAVQRQANARILRDGTKLASYRRFYLAATPYAKRRPDVLAVVYDALRRAGDWIKRNPGPAAAWHAPLIGLDPATVEAANLRRTYQVQAVDAASLEEQQRIADAFAAQSILPRKVTVAASPVWKPV</sequence>
<dbReference type="SUPFAM" id="SSF53850">
    <property type="entry name" value="Periplasmic binding protein-like II"/>
    <property type="match status" value="1"/>
</dbReference>
<evidence type="ECO:0000313" key="12">
    <source>
        <dbReference type="Proteomes" id="UP001056132"/>
    </source>
</evidence>
<dbReference type="GO" id="GO:0042597">
    <property type="term" value="C:periplasmic space"/>
    <property type="evidence" value="ECO:0007669"/>
    <property type="project" value="UniProtKB-SubCell"/>
</dbReference>
<accession>A0AAE9L5Q2</accession>
<dbReference type="EMBL" id="CP097331">
    <property type="protein sequence ID" value="URF07694.1"/>
    <property type="molecule type" value="Genomic_DNA"/>
</dbReference>
<dbReference type="AlphaFoldDB" id="A0AAE9L5Q2"/>
<dbReference type="Proteomes" id="UP001056132">
    <property type="component" value="Chromosome 2"/>
</dbReference>
<evidence type="ECO:0000313" key="11">
    <source>
        <dbReference type="Proteomes" id="UP000318943"/>
    </source>
</evidence>
<dbReference type="NCBIfam" id="TIGR01728">
    <property type="entry name" value="SsuA_fam"/>
    <property type="match status" value="1"/>
</dbReference>
<dbReference type="GO" id="GO:0042626">
    <property type="term" value="F:ATPase-coupled transmembrane transporter activity"/>
    <property type="evidence" value="ECO:0007669"/>
    <property type="project" value="InterPro"/>
</dbReference>
<dbReference type="GO" id="GO:0016020">
    <property type="term" value="C:membrane"/>
    <property type="evidence" value="ECO:0007669"/>
    <property type="project" value="InterPro"/>
</dbReference>
<evidence type="ECO:0000256" key="5">
    <source>
        <dbReference type="ARBA" id="ARBA00055538"/>
    </source>
</evidence>
<proteinExistence type="inferred from homology"/>
<name>A0AAE9L5Q2_9BURK</name>
<dbReference type="EMBL" id="VCIZ01000003">
    <property type="protein sequence ID" value="TSP13331.1"/>
    <property type="molecule type" value="Genomic_DNA"/>
</dbReference>
<dbReference type="RefSeq" id="WP_144196900.1">
    <property type="nucleotide sequence ID" value="NZ_CAJPVH010000017.1"/>
</dbReference>
<keyword evidence="11" id="KW-1185">Reference proteome</keyword>
<dbReference type="InterPro" id="IPR006311">
    <property type="entry name" value="TAT_signal"/>
</dbReference>
<dbReference type="PROSITE" id="PS51318">
    <property type="entry name" value="TAT"/>
    <property type="match status" value="1"/>
</dbReference>
<comment type="similarity">
    <text evidence="2">Belongs to the bacterial solute-binding protein SsuA/TauA family.</text>
</comment>
<dbReference type="Pfam" id="PF09084">
    <property type="entry name" value="NMT1"/>
    <property type="match status" value="1"/>
</dbReference>
<evidence type="ECO:0000256" key="4">
    <source>
        <dbReference type="ARBA" id="ARBA00022729"/>
    </source>
</evidence>
<evidence type="ECO:0000256" key="2">
    <source>
        <dbReference type="ARBA" id="ARBA00010742"/>
    </source>
</evidence>
<comment type="function">
    <text evidence="5">Part of a binding-protein-dependent transport system for aliphatic sulfonates. Putative binding protein.</text>
</comment>
<evidence type="ECO:0000313" key="9">
    <source>
        <dbReference type="EMBL" id="TSP13331.1"/>
    </source>
</evidence>
<dbReference type="KEGG" id="ccam:M5D45_21170"/>
<reference evidence="10" key="3">
    <citation type="submission" date="2022-05" db="EMBL/GenBank/DDBJ databases">
        <authorList>
            <person name="Kunte H.-J."/>
        </authorList>
    </citation>
    <scope>NUCLEOTIDE SEQUENCE</scope>
    <source>
        <strain evidence="10">G5</strain>
    </source>
</reference>
<protein>
    <recommendedName>
        <fullName evidence="6">Putative aliphatic sulfonates-binding protein</fullName>
    </recommendedName>
</protein>
<dbReference type="InterPro" id="IPR010067">
    <property type="entry name" value="ABC_SsuA_sub-bd"/>
</dbReference>
<keyword evidence="4 7" id="KW-0732">Signal</keyword>
<dbReference type="SMART" id="SM00062">
    <property type="entry name" value="PBPb"/>
    <property type="match status" value="1"/>
</dbReference>
<dbReference type="Gene3D" id="3.40.190.10">
    <property type="entry name" value="Periplasmic binding protein-like II"/>
    <property type="match status" value="2"/>
</dbReference>
<reference evidence="9 11" key="1">
    <citation type="submission" date="2019-05" db="EMBL/GenBank/DDBJ databases">
        <title>Whole genome sequence analysis of Cupriavidus campinensis S14E4C strain.</title>
        <authorList>
            <person name="Abbaszade G."/>
            <person name="Szabo A."/>
            <person name="Toumi M."/>
            <person name="Toth E."/>
        </authorList>
    </citation>
    <scope>NUCLEOTIDE SEQUENCE [LARGE SCALE GENOMIC DNA]</scope>
    <source>
        <strain evidence="9 11">S14E4C</strain>
    </source>
</reference>
<evidence type="ECO:0000256" key="7">
    <source>
        <dbReference type="SAM" id="SignalP"/>
    </source>
</evidence>
<evidence type="ECO:0000313" key="10">
    <source>
        <dbReference type="EMBL" id="URF07694.1"/>
    </source>
</evidence>
<feature type="signal peptide" evidence="7">
    <location>
        <begin position="1"/>
        <end position="35"/>
    </location>
</feature>
<dbReference type="InterPro" id="IPR015168">
    <property type="entry name" value="SsuA/THI5"/>
</dbReference>